<name>B5YMY8_THAPS</name>
<evidence type="ECO:0000256" key="1">
    <source>
        <dbReference type="ARBA" id="ARBA00004123"/>
    </source>
</evidence>
<comment type="similarity">
    <text evidence="4">Belongs to the HSF family.</text>
</comment>
<dbReference type="GO" id="GO:0043565">
    <property type="term" value="F:sequence-specific DNA binding"/>
    <property type="evidence" value="ECO:0007669"/>
    <property type="project" value="InterPro"/>
</dbReference>
<feature type="region of interest" description="Disordered" evidence="5">
    <location>
        <begin position="1"/>
        <end position="36"/>
    </location>
</feature>
<dbReference type="PANTHER" id="PTHR10015:SF206">
    <property type="entry name" value="HSF-TYPE DNA-BINDING DOMAIN-CONTAINING PROTEIN"/>
    <property type="match status" value="1"/>
</dbReference>
<dbReference type="eggNOG" id="KOG0627">
    <property type="taxonomic scope" value="Eukaryota"/>
</dbReference>
<dbReference type="HOGENOM" id="CLU_981726_0_0_1"/>
<dbReference type="Proteomes" id="UP000001449">
    <property type="component" value="Chromosome 7"/>
</dbReference>
<evidence type="ECO:0000313" key="8">
    <source>
        <dbReference type="Proteomes" id="UP000001449"/>
    </source>
</evidence>
<evidence type="ECO:0000256" key="4">
    <source>
        <dbReference type="RuleBase" id="RU004020"/>
    </source>
</evidence>
<gene>
    <name evidence="7" type="ORF">THAPS_6958</name>
</gene>
<evidence type="ECO:0000259" key="6">
    <source>
        <dbReference type="SMART" id="SM00415"/>
    </source>
</evidence>
<keyword evidence="3" id="KW-0539">Nucleus</keyword>
<keyword evidence="2" id="KW-0238">DNA-binding</keyword>
<accession>B5YMY8</accession>
<evidence type="ECO:0000313" key="7">
    <source>
        <dbReference type="EMBL" id="ACI64893.1"/>
    </source>
</evidence>
<dbReference type="KEGG" id="tps:THAPS_6958"/>
<protein>
    <recommendedName>
        <fullName evidence="6">HSF-type DNA-binding domain-containing protein</fullName>
    </recommendedName>
</protein>
<dbReference type="Pfam" id="PF00447">
    <property type="entry name" value="HSF_DNA-bind"/>
    <property type="match status" value="1"/>
</dbReference>
<dbReference type="InterPro" id="IPR000232">
    <property type="entry name" value="HSF_DNA-bd"/>
</dbReference>
<dbReference type="RefSeq" id="XP_002296176.1">
    <property type="nucleotide sequence ID" value="XM_002296140.1"/>
</dbReference>
<reference evidence="7 8" key="1">
    <citation type="journal article" date="2004" name="Science">
        <title>The genome of the diatom Thalassiosira pseudonana: ecology, evolution, and metabolism.</title>
        <authorList>
            <person name="Armbrust E.V."/>
            <person name="Berges J.A."/>
            <person name="Bowler C."/>
            <person name="Green B.R."/>
            <person name="Martinez D."/>
            <person name="Putnam N.H."/>
            <person name="Zhou S."/>
            <person name="Allen A.E."/>
            <person name="Apt K.E."/>
            <person name="Bechner M."/>
            <person name="Brzezinski M.A."/>
            <person name="Chaal B.K."/>
            <person name="Chiovitti A."/>
            <person name="Davis A.K."/>
            <person name="Demarest M.S."/>
            <person name="Detter J.C."/>
            <person name="Glavina T."/>
            <person name="Goodstein D."/>
            <person name="Hadi M.Z."/>
            <person name="Hellsten U."/>
            <person name="Hildebrand M."/>
            <person name="Jenkins B.D."/>
            <person name="Jurka J."/>
            <person name="Kapitonov V.V."/>
            <person name="Kroger N."/>
            <person name="Lau W.W."/>
            <person name="Lane T.W."/>
            <person name="Larimer F.W."/>
            <person name="Lippmeier J.C."/>
            <person name="Lucas S."/>
            <person name="Medina M."/>
            <person name="Montsant A."/>
            <person name="Obornik M."/>
            <person name="Parker M.S."/>
            <person name="Palenik B."/>
            <person name="Pazour G.J."/>
            <person name="Richardson P.M."/>
            <person name="Rynearson T.A."/>
            <person name="Saito M.A."/>
            <person name="Schwartz D.C."/>
            <person name="Thamatrakoln K."/>
            <person name="Valentin K."/>
            <person name="Vardi A."/>
            <person name="Wilkerson F.P."/>
            <person name="Rokhsar D.S."/>
        </authorList>
    </citation>
    <scope>NUCLEOTIDE SEQUENCE [LARGE SCALE GENOMIC DNA]</scope>
    <source>
        <strain evidence="7 8">CCMP1335</strain>
    </source>
</reference>
<dbReference type="AlphaFoldDB" id="B5YMY8"/>
<reference evidence="7 8" key="2">
    <citation type="journal article" date="2008" name="Nature">
        <title>The Phaeodactylum genome reveals the evolutionary history of diatom genomes.</title>
        <authorList>
            <person name="Bowler C."/>
            <person name="Allen A.E."/>
            <person name="Badger J.H."/>
            <person name="Grimwood J."/>
            <person name="Jabbari K."/>
            <person name="Kuo A."/>
            <person name="Maheswari U."/>
            <person name="Martens C."/>
            <person name="Maumus F."/>
            <person name="Otillar R.P."/>
            <person name="Rayko E."/>
            <person name="Salamov A."/>
            <person name="Vandepoele K."/>
            <person name="Beszteri B."/>
            <person name="Gruber A."/>
            <person name="Heijde M."/>
            <person name="Katinka M."/>
            <person name="Mock T."/>
            <person name="Valentin K."/>
            <person name="Verret F."/>
            <person name="Berges J.A."/>
            <person name="Brownlee C."/>
            <person name="Cadoret J.P."/>
            <person name="Chiovitti A."/>
            <person name="Choi C.J."/>
            <person name="Coesel S."/>
            <person name="De Martino A."/>
            <person name="Detter J.C."/>
            <person name="Durkin C."/>
            <person name="Falciatore A."/>
            <person name="Fournet J."/>
            <person name="Haruta M."/>
            <person name="Huysman M.J."/>
            <person name="Jenkins B.D."/>
            <person name="Jiroutova K."/>
            <person name="Jorgensen R.E."/>
            <person name="Joubert Y."/>
            <person name="Kaplan A."/>
            <person name="Kroger N."/>
            <person name="Kroth P.G."/>
            <person name="La Roche J."/>
            <person name="Lindquist E."/>
            <person name="Lommer M."/>
            <person name="Martin-Jezequel V."/>
            <person name="Lopez P.J."/>
            <person name="Lucas S."/>
            <person name="Mangogna M."/>
            <person name="McGinnis K."/>
            <person name="Medlin L.K."/>
            <person name="Montsant A."/>
            <person name="Oudot-Le Secq M.P."/>
            <person name="Napoli C."/>
            <person name="Obornik M."/>
            <person name="Parker M.S."/>
            <person name="Petit J.L."/>
            <person name="Porcel B.M."/>
            <person name="Poulsen N."/>
            <person name="Robison M."/>
            <person name="Rychlewski L."/>
            <person name="Rynearson T.A."/>
            <person name="Schmutz J."/>
            <person name="Shapiro H."/>
            <person name="Siaut M."/>
            <person name="Stanley M."/>
            <person name="Sussman M.R."/>
            <person name="Taylor A.R."/>
            <person name="Vardi A."/>
            <person name="von Dassow P."/>
            <person name="Vyverman W."/>
            <person name="Willis A."/>
            <person name="Wyrwicz L.S."/>
            <person name="Rokhsar D.S."/>
            <person name="Weissenbach J."/>
            <person name="Armbrust E.V."/>
            <person name="Green B.R."/>
            <person name="Van de Peer Y."/>
            <person name="Grigoriev I.V."/>
        </authorList>
    </citation>
    <scope>NUCLEOTIDE SEQUENCE [LARGE SCALE GENOMIC DNA]</scope>
    <source>
        <strain evidence="7 8">CCMP1335</strain>
    </source>
</reference>
<dbReference type="InterPro" id="IPR036388">
    <property type="entry name" value="WH-like_DNA-bd_sf"/>
</dbReference>
<dbReference type="SMART" id="SM00415">
    <property type="entry name" value="HSF"/>
    <property type="match status" value="1"/>
</dbReference>
<dbReference type="PANTHER" id="PTHR10015">
    <property type="entry name" value="HEAT SHOCK TRANSCRIPTION FACTOR"/>
    <property type="match status" value="1"/>
</dbReference>
<evidence type="ECO:0000256" key="3">
    <source>
        <dbReference type="ARBA" id="ARBA00023242"/>
    </source>
</evidence>
<feature type="compositionally biased region" description="Polar residues" evidence="5">
    <location>
        <begin position="1"/>
        <end position="27"/>
    </location>
</feature>
<evidence type="ECO:0000256" key="5">
    <source>
        <dbReference type="SAM" id="MobiDB-lite"/>
    </source>
</evidence>
<evidence type="ECO:0000256" key="2">
    <source>
        <dbReference type="ARBA" id="ARBA00023125"/>
    </source>
</evidence>
<proteinExistence type="inferred from homology"/>
<keyword evidence="8" id="KW-1185">Reference proteome</keyword>
<dbReference type="GO" id="GO:0005634">
    <property type="term" value="C:nucleus"/>
    <property type="evidence" value="ECO:0007669"/>
    <property type="project" value="UniProtKB-SubCell"/>
</dbReference>
<dbReference type="InterPro" id="IPR036390">
    <property type="entry name" value="WH_DNA-bd_sf"/>
</dbReference>
<dbReference type="FunFam" id="1.10.10.10:FF:000479">
    <property type="entry name" value="Predicted protein"/>
    <property type="match status" value="1"/>
</dbReference>
<dbReference type="GeneID" id="7444112"/>
<organism evidence="7 8">
    <name type="scientific">Thalassiosira pseudonana</name>
    <name type="common">Marine diatom</name>
    <name type="synonym">Cyclotella nana</name>
    <dbReference type="NCBI Taxonomy" id="35128"/>
    <lineage>
        <taxon>Eukaryota</taxon>
        <taxon>Sar</taxon>
        <taxon>Stramenopiles</taxon>
        <taxon>Ochrophyta</taxon>
        <taxon>Bacillariophyta</taxon>
        <taxon>Coscinodiscophyceae</taxon>
        <taxon>Thalassiosirophycidae</taxon>
        <taxon>Thalassiosirales</taxon>
        <taxon>Thalassiosiraceae</taxon>
        <taxon>Thalassiosira</taxon>
    </lineage>
</organism>
<comment type="subcellular location">
    <subcellularLocation>
        <location evidence="1">Nucleus</location>
    </subcellularLocation>
</comment>
<dbReference type="EMBL" id="CP001160">
    <property type="protein sequence ID" value="ACI64893.1"/>
    <property type="molecule type" value="Genomic_DNA"/>
</dbReference>
<dbReference type="Gene3D" id="1.10.10.10">
    <property type="entry name" value="Winged helix-like DNA-binding domain superfamily/Winged helix DNA-binding domain"/>
    <property type="match status" value="1"/>
</dbReference>
<dbReference type="GO" id="GO:0003700">
    <property type="term" value="F:DNA-binding transcription factor activity"/>
    <property type="evidence" value="ECO:0007669"/>
    <property type="project" value="InterPro"/>
</dbReference>
<sequence>MMQPMDNNQPQSPIGRTIPSSDTNPPTKITKLKRGPRGGVYDPFPLKLHRMLDQTLADGLDSVVSWLSHGRAFKIHEPKVFADIIMPKFFNQSKFTSFQRQLNLYGFARLSRGKDAGAYHHDLFLKGKPSVAKGLIRTKVKGNGHKTMRLVDMEPDFYAMPPIVKDVKDSSIFLQIQARNSPSQLEVALTAKTSKEQYGIGPNSPSAVSDTSSCFGNTDTSVQQPPMMPQSFHPRTVSDLSATCSNPVSITEDTSFVNELNQIIFIHELALGCSILCKLRNANL</sequence>
<feature type="domain" description="HSF-type DNA-binding" evidence="6">
    <location>
        <begin position="40"/>
        <end position="138"/>
    </location>
</feature>
<dbReference type="SUPFAM" id="SSF46785">
    <property type="entry name" value="Winged helix' DNA-binding domain"/>
    <property type="match status" value="1"/>
</dbReference>
<dbReference type="PaxDb" id="35128-Thaps6958"/>
<dbReference type="InParanoid" id="B5YMY8"/>